<dbReference type="AlphaFoldDB" id="A0AAV4RQX4"/>
<organism evidence="2 3">
    <name type="scientific">Caerostris darwini</name>
    <dbReference type="NCBI Taxonomy" id="1538125"/>
    <lineage>
        <taxon>Eukaryota</taxon>
        <taxon>Metazoa</taxon>
        <taxon>Ecdysozoa</taxon>
        <taxon>Arthropoda</taxon>
        <taxon>Chelicerata</taxon>
        <taxon>Arachnida</taxon>
        <taxon>Araneae</taxon>
        <taxon>Araneomorphae</taxon>
        <taxon>Entelegynae</taxon>
        <taxon>Araneoidea</taxon>
        <taxon>Araneidae</taxon>
        <taxon>Caerostris</taxon>
    </lineage>
</organism>
<gene>
    <name evidence="2" type="primary">AVEN_109247_1</name>
    <name evidence="2" type="ORF">CDAR_593911</name>
</gene>
<dbReference type="Proteomes" id="UP001054837">
    <property type="component" value="Unassembled WGS sequence"/>
</dbReference>
<keyword evidence="1" id="KW-0472">Membrane</keyword>
<dbReference type="EMBL" id="BPLQ01006433">
    <property type="protein sequence ID" value="GIY22368.1"/>
    <property type="molecule type" value="Genomic_DNA"/>
</dbReference>
<feature type="transmembrane region" description="Helical" evidence="1">
    <location>
        <begin position="205"/>
        <end position="226"/>
    </location>
</feature>
<evidence type="ECO:0008006" key="4">
    <source>
        <dbReference type="Google" id="ProtNLM"/>
    </source>
</evidence>
<keyword evidence="3" id="KW-1185">Reference proteome</keyword>
<evidence type="ECO:0000256" key="1">
    <source>
        <dbReference type="SAM" id="Phobius"/>
    </source>
</evidence>
<sequence length="323" mass="36844">MGEAIVIIFLLEGATHVTMHRSKKSIQLLQEKLSRTTRSLSSPENRKILRISIASYCLFMVALNTLMILVCPFSKLRRDGYNELLLRLSTVSSKEMVYFLQIMVHSSFVMLVLNLHVLYFSVFGYYFFVCFSMKQCLSGFVSKSRISIKQQDYETVLKLYGEMREVIILADSFLSFPAFIFVLIGMIGVFWYGCVIAFFPCGDLATSVFVFTGILHYSLMLLMVILPSAAVNDAAELALEVVVSLPDWFPQCYQELKIKIRREFKSQVALTLWKIFKVKKPLLLNVVGILITYGFLLGAVGDFRVANEAKIASFSNYSKRYIE</sequence>
<feature type="transmembrane region" description="Helical" evidence="1">
    <location>
        <begin position="282"/>
        <end position="300"/>
    </location>
</feature>
<evidence type="ECO:0000313" key="2">
    <source>
        <dbReference type="EMBL" id="GIY22368.1"/>
    </source>
</evidence>
<comment type="caution">
    <text evidence="2">The sequence shown here is derived from an EMBL/GenBank/DDBJ whole genome shotgun (WGS) entry which is preliminary data.</text>
</comment>
<keyword evidence="1" id="KW-1133">Transmembrane helix</keyword>
<keyword evidence="1" id="KW-0812">Transmembrane</keyword>
<feature type="transmembrane region" description="Helical" evidence="1">
    <location>
        <begin position="53"/>
        <end position="76"/>
    </location>
</feature>
<accession>A0AAV4RQX4</accession>
<name>A0AAV4RQX4_9ARAC</name>
<protein>
    <recommendedName>
        <fullName evidence="4">Gustatory receptor</fullName>
    </recommendedName>
</protein>
<feature type="transmembrane region" description="Helical" evidence="1">
    <location>
        <begin position="173"/>
        <end position="199"/>
    </location>
</feature>
<reference evidence="2 3" key="1">
    <citation type="submission" date="2021-06" db="EMBL/GenBank/DDBJ databases">
        <title>Caerostris darwini draft genome.</title>
        <authorList>
            <person name="Kono N."/>
            <person name="Arakawa K."/>
        </authorList>
    </citation>
    <scope>NUCLEOTIDE SEQUENCE [LARGE SCALE GENOMIC DNA]</scope>
</reference>
<proteinExistence type="predicted"/>
<evidence type="ECO:0000313" key="3">
    <source>
        <dbReference type="Proteomes" id="UP001054837"/>
    </source>
</evidence>